<dbReference type="EMBL" id="QVRA01000018">
    <property type="protein sequence ID" value="RJG53171.1"/>
    <property type="molecule type" value="Genomic_DNA"/>
</dbReference>
<evidence type="ECO:0000313" key="8">
    <source>
        <dbReference type="Proteomes" id="UP000283469"/>
    </source>
</evidence>
<comment type="caution">
    <text evidence="7">The sequence shown here is derived from an EMBL/GenBank/DDBJ whole genome shotgun (WGS) entry which is preliminary data.</text>
</comment>
<reference evidence="7 8" key="1">
    <citation type="submission" date="2018-08" db="EMBL/GenBank/DDBJ databases">
        <title>Sphingobium sp. EO9.</title>
        <authorList>
            <person name="Park Y."/>
            <person name="Kim K.H."/>
            <person name="Jeon C.O."/>
        </authorList>
    </citation>
    <scope>NUCLEOTIDE SEQUENCE [LARGE SCALE GENOMIC DNA]</scope>
    <source>
        <strain evidence="7 8">EO9</strain>
    </source>
</reference>
<keyword evidence="4" id="KW-0804">Transcription</keyword>
<dbReference type="InterPro" id="IPR013324">
    <property type="entry name" value="RNA_pol_sigma_r3/r4-like"/>
</dbReference>
<evidence type="ECO:0000256" key="2">
    <source>
        <dbReference type="ARBA" id="ARBA00023015"/>
    </source>
</evidence>
<sequence length="186" mass="21357">MALEDSAEHAGRRDLPDSKVSGGVEFEAIYRSEVPSLMRFFRRRLGSHDEADDLTHEALTRFLRASPATQIATPQAYLRRIATNLLRDRAERASTRLLEVSVPLVEGLDHPTEYDQHRELEGRQELAHYTAVLRELKPKTLEIFLLSRVDGFTYKEIAAKVGMSVWGVKRQMLKAIAHIDQHRRNR</sequence>
<gene>
    <name evidence="7" type="ORF">D0Z70_17275</name>
</gene>
<dbReference type="RefSeq" id="WP_119748603.1">
    <property type="nucleotide sequence ID" value="NZ_QVRA01000018.1"/>
</dbReference>
<name>A0A418YPD0_9SPHN</name>
<dbReference type="NCBIfam" id="TIGR02937">
    <property type="entry name" value="sigma70-ECF"/>
    <property type="match status" value="1"/>
</dbReference>
<dbReference type="PANTHER" id="PTHR43133:SF63">
    <property type="entry name" value="RNA POLYMERASE SIGMA FACTOR FECI-RELATED"/>
    <property type="match status" value="1"/>
</dbReference>
<evidence type="ECO:0000256" key="4">
    <source>
        <dbReference type="ARBA" id="ARBA00023163"/>
    </source>
</evidence>
<dbReference type="InterPro" id="IPR014284">
    <property type="entry name" value="RNA_pol_sigma-70_dom"/>
</dbReference>
<dbReference type="Pfam" id="PF08281">
    <property type="entry name" value="Sigma70_r4_2"/>
    <property type="match status" value="1"/>
</dbReference>
<keyword evidence="2" id="KW-0805">Transcription regulation</keyword>
<dbReference type="SUPFAM" id="SSF88946">
    <property type="entry name" value="Sigma2 domain of RNA polymerase sigma factors"/>
    <property type="match status" value="1"/>
</dbReference>
<evidence type="ECO:0000256" key="1">
    <source>
        <dbReference type="ARBA" id="ARBA00010641"/>
    </source>
</evidence>
<keyword evidence="3" id="KW-0731">Sigma factor</keyword>
<dbReference type="Gene3D" id="1.10.1740.10">
    <property type="match status" value="1"/>
</dbReference>
<dbReference type="InterPro" id="IPR039425">
    <property type="entry name" value="RNA_pol_sigma-70-like"/>
</dbReference>
<dbReference type="GO" id="GO:0016987">
    <property type="term" value="F:sigma factor activity"/>
    <property type="evidence" value="ECO:0007669"/>
    <property type="project" value="UniProtKB-KW"/>
</dbReference>
<organism evidence="7 8">
    <name type="scientific">Sphingobium terrigena</name>
    <dbReference type="NCBI Taxonomy" id="2304063"/>
    <lineage>
        <taxon>Bacteria</taxon>
        <taxon>Pseudomonadati</taxon>
        <taxon>Pseudomonadota</taxon>
        <taxon>Alphaproteobacteria</taxon>
        <taxon>Sphingomonadales</taxon>
        <taxon>Sphingomonadaceae</taxon>
        <taxon>Sphingobium</taxon>
    </lineage>
</organism>
<accession>A0A418YPD0</accession>
<dbReference type="PANTHER" id="PTHR43133">
    <property type="entry name" value="RNA POLYMERASE ECF-TYPE SIGMA FACTO"/>
    <property type="match status" value="1"/>
</dbReference>
<dbReference type="Pfam" id="PF04542">
    <property type="entry name" value="Sigma70_r2"/>
    <property type="match status" value="1"/>
</dbReference>
<dbReference type="InterPro" id="IPR036388">
    <property type="entry name" value="WH-like_DNA-bd_sf"/>
</dbReference>
<proteinExistence type="inferred from homology"/>
<keyword evidence="8" id="KW-1185">Reference proteome</keyword>
<dbReference type="GO" id="GO:0006352">
    <property type="term" value="P:DNA-templated transcription initiation"/>
    <property type="evidence" value="ECO:0007669"/>
    <property type="project" value="InterPro"/>
</dbReference>
<evidence type="ECO:0000259" key="6">
    <source>
        <dbReference type="Pfam" id="PF08281"/>
    </source>
</evidence>
<evidence type="ECO:0000259" key="5">
    <source>
        <dbReference type="Pfam" id="PF04542"/>
    </source>
</evidence>
<protein>
    <submittedName>
        <fullName evidence="7">Sigma-70 family RNA polymerase sigma factor</fullName>
    </submittedName>
</protein>
<dbReference type="Gene3D" id="1.10.10.10">
    <property type="entry name" value="Winged helix-like DNA-binding domain superfamily/Winged helix DNA-binding domain"/>
    <property type="match status" value="1"/>
</dbReference>
<dbReference type="SUPFAM" id="SSF88659">
    <property type="entry name" value="Sigma3 and sigma4 domains of RNA polymerase sigma factors"/>
    <property type="match status" value="1"/>
</dbReference>
<feature type="domain" description="RNA polymerase sigma-70 region 2" evidence="5">
    <location>
        <begin position="29"/>
        <end position="94"/>
    </location>
</feature>
<dbReference type="InterPro" id="IPR013325">
    <property type="entry name" value="RNA_pol_sigma_r2"/>
</dbReference>
<dbReference type="InterPro" id="IPR007627">
    <property type="entry name" value="RNA_pol_sigma70_r2"/>
</dbReference>
<comment type="similarity">
    <text evidence="1">Belongs to the sigma-70 factor family. ECF subfamily.</text>
</comment>
<evidence type="ECO:0000256" key="3">
    <source>
        <dbReference type="ARBA" id="ARBA00023082"/>
    </source>
</evidence>
<dbReference type="Proteomes" id="UP000283469">
    <property type="component" value="Unassembled WGS sequence"/>
</dbReference>
<feature type="domain" description="RNA polymerase sigma factor 70 region 4 type 2" evidence="6">
    <location>
        <begin position="131"/>
        <end position="178"/>
    </location>
</feature>
<dbReference type="GO" id="GO:0003677">
    <property type="term" value="F:DNA binding"/>
    <property type="evidence" value="ECO:0007669"/>
    <property type="project" value="InterPro"/>
</dbReference>
<evidence type="ECO:0000313" key="7">
    <source>
        <dbReference type="EMBL" id="RJG53171.1"/>
    </source>
</evidence>
<dbReference type="InterPro" id="IPR013249">
    <property type="entry name" value="RNA_pol_sigma70_r4_t2"/>
</dbReference>
<dbReference type="AlphaFoldDB" id="A0A418YPD0"/>
<dbReference type="OrthoDB" id="9794372at2"/>